<sequence>MSYYVAPHQPERLFSRKSKNERDARYIAAQELACLVNDKSLRLKMPNGFSTRQLVEIQEETLMPKNKEEIFTAVETLAKLSDSKQKAQNLYKQSLEVHKNMDLLFEERLLPESDFNEIKKSLKIIRDYAVALSSYKEALPEAAKARKYLEEILELPE</sequence>
<dbReference type="EMBL" id="JACJQH010000072">
    <property type="protein sequence ID" value="MBD2199950.1"/>
    <property type="molecule type" value="Genomic_DNA"/>
</dbReference>
<gene>
    <name evidence="1" type="ORF">H6G24_31520</name>
</gene>
<dbReference type="Proteomes" id="UP000658514">
    <property type="component" value="Unassembled WGS sequence"/>
</dbReference>
<dbReference type="RefSeq" id="WP_190550214.1">
    <property type="nucleotide sequence ID" value="NZ_CAWPNO010000109.1"/>
</dbReference>
<evidence type="ECO:0000313" key="2">
    <source>
        <dbReference type="Proteomes" id="UP000658514"/>
    </source>
</evidence>
<keyword evidence="2" id="KW-1185">Reference proteome</keyword>
<organism evidence="1 2">
    <name type="scientific">Calothrix parietina FACHB-288</name>
    <dbReference type="NCBI Taxonomy" id="2692896"/>
    <lineage>
        <taxon>Bacteria</taxon>
        <taxon>Bacillati</taxon>
        <taxon>Cyanobacteriota</taxon>
        <taxon>Cyanophyceae</taxon>
        <taxon>Nostocales</taxon>
        <taxon>Calotrichaceae</taxon>
        <taxon>Calothrix</taxon>
    </lineage>
</organism>
<accession>A0ABR8AKA2</accession>
<evidence type="ECO:0000313" key="1">
    <source>
        <dbReference type="EMBL" id="MBD2199950.1"/>
    </source>
</evidence>
<protein>
    <submittedName>
        <fullName evidence="1">Uncharacterized protein</fullName>
    </submittedName>
</protein>
<comment type="caution">
    <text evidence="1">The sequence shown here is derived from an EMBL/GenBank/DDBJ whole genome shotgun (WGS) entry which is preliminary data.</text>
</comment>
<proteinExistence type="predicted"/>
<reference evidence="1 2" key="1">
    <citation type="journal article" date="2020" name="ISME J.">
        <title>Comparative genomics reveals insights into cyanobacterial evolution and habitat adaptation.</title>
        <authorList>
            <person name="Chen M.Y."/>
            <person name="Teng W.K."/>
            <person name="Zhao L."/>
            <person name="Hu C.X."/>
            <person name="Zhou Y.K."/>
            <person name="Han B.P."/>
            <person name="Song L.R."/>
            <person name="Shu W.S."/>
        </authorList>
    </citation>
    <scope>NUCLEOTIDE SEQUENCE [LARGE SCALE GENOMIC DNA]</scope>
    <source>
        <strain evidence="1 2">FACHB-288</strain>
    </source>
</reference>
<name>A0ABR8AKA2_9CYAN</name>